<evidence type="ECO:0000256" key="5">
    <source>
        <dbReference type="ARBA" id="ARBA00022719"/>
    </source>
</evidence>
<feature type="domain" description="Vitamin K epoxide reductase" evidence="12">
    <location>
        <begin position="4"/>
        <end position="153"/>
    </location>
</feature>
<evidence type="ECO:0000256" key="6">
    <source>
        <dbReference type="ARBA" id="ARBA00022989"/>
    </source>
</evidence>
<dbReference type="EMBL" id="BFBB01000003">
    <property type="protein sequence ID" value="GBF49941.1"/>
    <property type="molecule type" value="Genomic_DNA"/>
</dbReference>
<organism evidence="13 14">
    <name type="scientific">Leptospira ryugenii</name>
    <dbReference type="NCBI Taxonomy" id="1917863"/>
    <lineage>
        <taxon>Bacteria</taxon>
        <taxon>Pseudomonadati</taxon>
        <taxon>Spirochaetota</taxon>
        <taxon>Spirochaetia</taxon>
        <taxon>Leptospirales</taxon>
        <taxon>Leptospiraceae</taxon>
        <taxon>Leptospira</taxon>
    </lineage>
</organism>
<keyword evidence="8 11" id="KW-0472">Membrane</keyword>
<protein>
    <submittedName>
        <fullName evidence="13">Vitamin K epoxide reductase family protein</fullName>
    </submittedName>
</protein>
<keyword evidence="5" id="KW-0874">Quinone</keyword>
<gene>
    <name evidence="13" type="ORF">LPTSP4_14620</name>
</gene>
<evidence type="ECO:0000256" key="8">
    <source>
        <dbReference type="ARBA" id="ARBA00023136"/>
    </source>
</evidence>
<comment type="similarity">
    <text evidence="2">Belongs to the thioredoxin family. DsbA subfamily.</text>
</comment>
<comment type="subcellular location">
    <subcellularLocation>
        <location evidence="1">Membrane</location>
        <topology evidence="1">Multi-pass membrane protein</topology>
    </subcellularLocation>
</comment>
<dbReference type="PANTHER" id="PTHR13887">
    <property type="entry name" value="GLUTATHIONE S-TRANSFERASE KAPPA"/>
    <property type="match status" value="1"/>
</dbReference>
<dbReference type="InterPro" id="IPR012336">
    <property type="entry name" value="Thioredoxin-like_fold"/>
</dbReference>
<dbReference type="InterPro" id="IPR036249">
    <property type="entry name" value="Thioredoxin-like_sf"/>
</dbReference>
<dbReference type="Gene3D" id="3.40.30.10">
    <property type="entry name" value="Glutaredoxin"/>
    <property type="match status" value="1"/>
</dbReference>
<dbReference type="CDD" id="cd12920">
    <property type="entry name" value="VKOR_3"/>
    <property type="match status" value="1"/>
</dbReference>
<evidence type="ECO:0000256" key="7">
    <source>
        <dbReference type="ARBA" id="ARBA00023002"/>
    </source>
</evidence>
<proteinExistence type="inferred from homology"/>
<dbReference type="InterPro" id="IPR038354">
    <property type="entry name" value="VKOR_sf"/>
</dbReference>
<comment type="caution">
    <text evidence="13">The sequence shown here is derived from an EMBL/GenBank/DDBJ whole genome shotgun (WGS) entry which is preliminary data.</text>
</comment>
<comment type="similarity">
    <text evidence="3">Belongs to the VKOR family.</text>
</comment>
<dbReference type="Proteomes" id="UP000245133">
    <property type="component" value="Unassembled WGS sequence"/>
</dbReference>
<accession>A0A2P2DZ85</accession>
<feature type="transmembrane region" description="Helical" evidence="11">
    <location>
        <begin position="165"/>
        <end position="188"/>
    </location>
</feature>
<dbReference type="AlphaFoldDB" id="A0A2P2DZ85"/>
<dbReference type="OrthoDB" id="117402at2"/>
<dbReference type="GO" id="GO:0016491">
    <property type="term" value="F:oxidoreductase activity"/>
    <property type="evidence" value="ECO:0007669"/>
    <property type="project" value="UniProtKB-KW"/>
</dbReference>
<dbReference type="Gene3D" id="1.20.1440.130">
    <property type="entry name" value="VKOR domain"/>
    <property type="match status" value="1"/>
</dbReference>
<dbReference type="Pfam" id="PF07884">
    <property type="entry name" value="VKOR"/>
    <property type="match status" value="1"/>
</dbReference>
<evidence type="ECO:0000256" key="1">
    <source>
        <dbReference type="ARBA" id="ARBA00004141"/>
    </source>
</evidence>
<dbReference type="GO" id="GO:0016020">
    <property type="term" value="C:membrane"/>
    <property type="evidence" value="ECO:0007669"/>
    <property type="project" value="UniProtKB-SubCell"/>
</dbReference>
<sequence>MDLKKKINLMGIIISFIGVLVSFLLAIEYFGLGTQNIAEGACSTLGGGDSCAKVAESSYSYIPFPFLGNVPIALFGFGFYATVLYLFGTNFKSKVEEEAKNSARIIFALGALAFLVDIGLLIISVFVLETICRLCLITYFITAAILVLSYLLLQAEALDFKKAGSLILGSLGTLSVVFLFNFSVGFTASKLIASPKSNHLATSKDMDKSAIEERIKAYEASANLNIDLTGSASMGKPDAPIVIVKFADFNCGHCMHTSHILQKVLAEYDGMVRVIYKNFPLDGSCNRLVGEPRPGATSCIAAAAAICANKQGKFEAMYHGLYENTEKGVAHTASSVLNLASLNGINTAQLKSCMSSSETQNLLNKEIDSAEKLDIKATPSLFINDKRIESGTPNPEFLKALIERLIKKL</sequence>
<evidence type="ECO:0000259" key="12">
    <source>
        <dbReference type="SMART" id="SM00756"/>
    </source>
</evidence>
<feature type="transmembrane region" description="Helical" evidence="11">
    <location>
        <begin position="7"/>
        <end position="27"/>
    </location>
</feature>
<reference evidence="13 14" key="1">
    <citation type="submission" date="2018-02" db="EMBL/GenBank/DDBJ databases">
        <title>Novel Leptospira species isolated from soil and water in Japan.</title>
        <authorList>
            <person name="Nakao R."/>
            <person name="Masuzawa T."/>
        </authorList>
    </citation>
    <scope>NUCLEOTIDE SEQUENCE [LARGE SCALE GENOMIC DNA]</scope>
    <source>
        <strain evidence="13 14">YH101</strain>
    </source>
</reference>
<name>A0A2P2DZ85_9LEPT</name>
<evidence type="ECO:0000256" key="9">
    <source>
        <dbReference type="ARBA" id="ARBA00023157"/>
    </source>
</evidence>
<keyword evidence="7" id="KW-0560">Oxidoreductase</keyword>
<dbReference type="RefSeq" id="WP_108975728.1">
    <property type="nucleotide sequence ID" value="NZ_BFBB01000003.1"/>
</dbReference>
<evidence type="ECO:0000256" key="11">
    <source>
        <dbReference type="SAM" id="Phobius"/>
    </source>
</evidence>
<feature type="transmembrane region" description="Helical" evidence="11">
    <location>
        <begin position="134"/>
        <end position="153"/>
    </location>
</feature>
<keyword evidence="10" id="KW-0676">Redox-active center</keyword>
<evidence type="ECO:0000313" key="13">
    <source>
        <dbReference type="EMBL" id="GBF49941.1"/>
    </source>
</evidence>
<dbReference type="InterPro" id="IPR012932">
    <property type="entry name" value="VKOR"/>
</dbReference>
<evidence type="ECO:0000256" key="2">
    <source>
        <dbReference type="ARBA" id="ARBA00005791"/>
    </source>
</evidence>
<dbReference type="GO" id="GO:0048038">
    <property type="term" value="F:quinone binding"/>
    <property type="evidence" value="ECO:0007669"/>
    <property type="project" value="UniProtKB-KW"/>
</dbReference>
<keyword evidence="9" id="KW-1015">Disulfide bond</keyword>
<evidence type="ECO:0000256" key="4">
    <source>
        <dbReference type="ARBA" id="ARBA00022692"/>
    </source>
</evidence>
<dbReference type="SMART" id="SM00756">
    <property type="entry name" value="VKc"/>
    <property type="match status" value="1"/>
</dbReference>
<dbReference type="PANTHER" id="PTHR13887:SF56">
    <property type="entry name" value="THIOREDOXIN-LIKE REDUCTASE RV2466C"/>
    <property type="match status" value="1"/>
</dbReference>
<evidence type="ECO:0000313" key="14">
    <source>
        <dbReference type="Proteomes" id="UP000245133"/>
    </source>
</evidence>
<evidence type="ECO:0000256" key="10">
    <source>
        <dbReference type="ARBA" id="ARBA00023284"/>
    </source>
</evidence>
<keyword evidence="4 11" id="KW-0812">Transmembrane</keyword>
<keyword evidence="6 11" id="KW-1133">Transmembrane helix</keyword>
<keyword evidence="14" id="KW-1185">Reference proteome</keyword>
<feature type="transmembrane region" description="Helical" evidence="11">
    <location>
        <begin position="66"/>
        <end position="87"/>
    </location>
</feature>
<evidence type="ECO:0000256" key="3">
    <source>
        <dbReference type="ARBA" id="ARBA00006214"/>
    </source>
</evidence>
<feature type="transmembrane region" description="Helical" evidence="11">
    <location>
        <begin position="107"/>
        <end position="128"/>
    </location>
</feature>
<dbReference type="SUPFAM" id="SSF52833">
    <property type="entry name" value="Thioredoxin-like"/>
    <property type="match status" value="1"/>
</dbReference>
<dbReference type="Pfam" id="PF13462">
    <property type="entry name" value="Thioredoxin_4"/>
    <property type="match status" value="1"/>
</dbReference>